<evidence type="ECO:0000313" key="3">
    <source>
        <dbReference type="Proteomes" id="UP001275084"/>
    </source>
</evidence>
<organism evidence="2 3">
    <name type="scientific">Lasiosphaeria hispida</name>
    <dbReference type="NCBI Taxonomy" id="260671"/>
    <lineage>
        <taxon>Eukaryota</taxon>
        <taxon>Fungi</taxon>
        <taxon>Dikarya</taxon>
        <taxon>Ascomycota</taxon>
        <taxon>Pezizomycotina</taxon>
        <taxon>Sordariomycetes</taxon>
        <taxon>Sordariomycetidae</taxon>
        <taxon>Sordariales</taxon>
        <taxon>Lasiosphaeriaceae</taxon>
        <taxon>Lasiosphaeria</taxon>
    </lineage>
</organism>
<dbReference type="SUPFAM" id="SSF49785">
    <property type="entry name" value="Galactose-binding domain-like"/>
    <property type="match status" value="1"/>
</dbReference>
<sequence length="233" mass="25146">MPTEAGKSPNESSGWGRVHMGRTIVVPDDGKARAVSFDPPIVIDPQPAADTEEAALSPDIMVTDDPDAEGPAPSRDVLKVTTDRAAGFLDEGSALDTFDHASFKVPIPTGSPTLKVTLVWTDPAGQALQNDLDLIVVAPNGQTERHGNMGTREFPFKMKAARDKAEAVTPTEEHAGDRAKNYPPMGTHGYPCEWVGNFWVPKSWRGLDPFTHPFTWVPMGTHGSNGSKCIYRG</sequence>
<dbReference type="InterPro" id="IPR008979">
    <property type="entry name" value="Galactose-bd-like_sf"/>
</dbReference>
<comment type="caution">
    <text evidence="2">The sequence shown here is derived from an EMBL/GenBank/DDBJ whole genome shotgun (WGS) entry which is preliminary data.</text>
</comment>
<reference evidence="2" key="2">
    <citation type="submission" date="2023-06" db="EMBL/GenBank/DDBJ databases">
        <authorList>
            <consortium name="Lawrence Berkeley National Laboratory"/>
            <person name="Haridas S."/>
            <person name="Hensen N."/>
            <person name="Bonometti L."/>
            <person name="Westerberg I."/>
            <person name="Brannstrom I.O."/>
            <person name="Guillou S."/>
            <person name="Cros-Aarteil S."/>
            <person name="Calhoun S."/>
            <person name="Kuo A."/>
            <person name="Mondo S."/>
            <person name="Pangilinan J."/>
            <person name="Riley R."/>
            <person name="Labutti K."/>
            <person name="Andreopoulos B."/>
            <person name="Lipzen A."/>
            <person name="Chen C."/>
            <person name="Yanf M."/>
            <person name="Daum C."/>
            <person name="Ng V."/>
            <person name="Clum A."/>
            <person name="Steindorff A."/>
            <person name="Ohm R."/>
            <person name="Martin F."/>
            <person name="Silar P."/>
            <person name="Natvig D."/>
            <person name="Lalanne C."/>
            <person name="Gautier V."/>
            <person name="Ament-Velasquez S.L."/>
            <person name="Kruys A."/>
            <person name="Hutchinson M.I."/>
            <person name="Powell A.J."/>
            <person name="Barry K."/>
            <person name="Miller A.N."/>
            <person name="Grigoriev I.V."/>
            <person name="Debuchy R."/>
            <person name="Gladieux P."/>
            <person name="Thoren M.H."/>
            <person name="Johannesson H."/>
        </authorList>
    </citation>
    <scope>NUCLEOTIDE SEQUENCE</scope>
    <source>
        <strain evidence="2">CBS 955.72</strain>
    </source>
</reference>
<dbReference type="Gene3D" id="2.60.120.380">
    <property type="match status" value="1"/>
</dbReference>
<dbReference type="AlphaFoldDB" id="A0AAJ0HCX6"/>
<feature type="region of interest" description="Disordered" evidence="1">
    <location>
        <begin position="1"/>
        <end position="22"/>
    </location>
</feature>
<accession>A0AAJ0HCX6</accession>
<name>A0AAJ0HCX6_9PEZI</name>
<reference evidence="2" key="1">
    <citation type="journal article" date="2023" name="Mol. Phylogenet. Evol.">
        <title>Genome-scale phylogeny and comparative genomics of the fungal order Sordariales.</title>
        <authorList>
            <person name="Hensen N."/>
            <person name="Bonometti L."/>
            <person name="Westerberg I."/>
            <person name="Brannstrom I.O."/>
            <person name="Guillou S."/>
            <person name="Cros-Aarteil S."/>
            <person name="Calhoun S."/>
            <person name="Haridas S."/>
            <person name="Kuo A."/>
            <person name="Mondo S."/>
            <person name="Pangilinan J."/>
            <person name="Riley R."/>
            <person name="LaButti K."/>
            <person name="Andreopoulos B."/>
            <person name="Lipzen A."/>
            <person name="Chen C."/>
            <person name="Yan M."/>
            <person name="Daum C."/>
            <person name="Ng V."/>
            <person name="Clum A."/>
            <person name="Steindorff A."/>
            <person name="Ohm R.A."/>
            <person name="Martin F."/>
            <person name="Silar P."/>
            <person name="Natvig D.O."/>
            <person name="Lalanne C."/>
            <person name="Gautier V."/>
            <person name="Ament-Velasquez S.L."/>
            <person name="Kruys A."/>
            <person name="Hutchinson M.I."/>
            <person name="Powell A.J."/>
            <person name="Barry K."/>
            <person name="Miller A.N."/>
            <person name="Grigoriev I.V."/>
            <person name="Debuchy R."/>
            <person name="Gladieux P."/>
            <person name="Hiltunen Thoren M."/>
            <person name="Johannesson H."/>
        </authorList>
    </citation>
    <scope>NUCLEOTIDE SEQUENCE</scope>
    <source>
        <strain evidence="2">CBS 955.72</strain>
    </source>
</reference>
<gene>
    <name evidence="2" type="ORF">B0T25DRAFT_521526</name>
</gene>
<keyword evidence="3" id="KW-1185">Reference proteome</keyword>
<evidence type="ECO:0000256" key="1">
    <source>
        <dbReference type="SAM" id="MobiDB-lite"/>
    </source>
</evidence>
<evidence type="ECO:0000313" key="2">
    <source>
        <dbReference type="EMBL" id="KAK3347304.1"/>
    </source>
</evidence>
<dbReference type="Proteomes" id="UP001275084">
    <property type="component" value="Unassembled WGS sequence"/>
</dbReference>
<proteinExistence type="predicted"/>
<protein>
    <submittedName>
        <fullName evidence="2">Uncharacterized protein</fullName>
    </submittedName>
</protein>
<dbReference type="EMBL" id="JAUIQD010000006">
    <property type="protein sequence ID" value="KAK3347304.1"/>
    <property type="molecule type" value="Genomic_DNA"/>
</dbReference>